<dbReference type="Proteomes" id="UP000708148">
    <property type="component" value="Unassembled WGS sequence"/>
</dbReference>
<keyword evidence="4" id="KW-1185">Reference proteome</keyword>
<accession>A0A8S1JGE3</accession>
<evidence type="ECO:0000313" key="4">
    <source>
        <dbReference type="Proteomes" id="UP000708148"/>
    </source>
</evidence>
<dbReference type="InterPro" id="IPR050430">
    <property type="entry name" value="Peptidase_S1"/>
</dbReference>
<name>A0A8S1JGE3_9CHLO</name>
<evidence type="ECO:0000259" key="2">
    <source>
        <dbReference type="PROSITE" id="PS50240"/>
    </source>
</evidence>
<dbReference type="InterPro" id="IPR001254">
    <property type="entry name" value="Trypsin_dom"/>
</dbReference>
<reference evidence="3" key="1">
    <citation type="submission" date="2020-12" db="EMBL/GenBank/DDBJ databases">
        <authorList>
            <person name="Iha C."/>
        </authorList>
    </citation>
    <scope>NUCLEOTIDE SEQUENCE</scope>
</reference>
<dbReference type="SUPFAM" id="SSF50494">
    <property type="entry name" value="Trypsin-like serine proteases"/>
    <property type="match status" value="1"/>
</dbReference>
<dbReference type="PROSITE" id="PS50240">
    <property type="entry name" value="TRYPSIN_DOM"/>
    <property type="match status" value="1"/>
</dbReference>
<dbReference type="PANTHER" id="PTHR24276:SF98">
    <property type="entry name" value="FI18310P1-RELATED"/>
    <property type="match status" value="1"/>
</dbReference>
<dbReference type="SMART" id="SM00020">
    <property type="entry name" value="Tryp_SPc"/>
    <property type="match status" value="1"/>
</dbReference>
<keyword evidence="1" id="KW-1015">Disulfide bond</keyword>
<evidence type="ECO:0000313" key="3">
    <source>
        <dbReference type="EMBL" id="CAD7703105.1"/>
    </source>
</evidence>
<dbReference type="InterPro" id="IPR009003">
    <property type="entry name" value="Peptidase_S1_PA"/>
</dbReference>
<dbReference type="GO" id="GO:0004252">
    <property type="term" value="F:serine-type endopeptidase activity"/>
    <property type="evidence" value="ECO:0007669"/>
    <property type="project" value="InterPro"/>
</dbReference>
<dbReference type="OrthoDB" id="5565075at2759"/>
<sequence length="217" mass="24041">MSPTLLKRHMRVGQRPVVNNEPWMCLQLSATAKEVMMVEGSTIHSCWKHHKGQRSQFNIALLKLPQKSRQPVPRILSDEFLLYTGQRLIAAGYGPNGDVPALGASIFGQMRLEPQEFIDGERCNGTMLWDGSIEENTICALNNERKASCVVDSGAPLLLLDAPGYDIESGSPAFDFLIGLNIDGAPCGVSGKPDVYLDMRQHGEWLRQIRRGAHDEL</sequence>
<proteinExistence type="predicted"/>
<feature type="domain" description="Peptidase S1" evidence="2">
    <location>
        <begin position="10"/>
        <end position="211"/>
    </location>
</feature>
<dbReference type="GO" id="GO:0006508">
    <property type="term" value="P:proteolysis"/>
    <property type="evidence" value="ECO:0007669"/>
    <property type="project" value="InterPro"/>
</dbReference>
<dbReference type="InterPro" id="IPR043504">
    <property type="entry name" value="Peptidase_S1_PA_chymotrypsin"/>
</dbReference>
<dbReference type="AlphaFoldDB" id="A0A8S1JGE3"/>
<comment type="caution">
    <text evidence="3">The sequence shown here is derived from an EMBL/GenBank/DDBJ whole genome shotgun (WGS) entry which is preliminary data.</text>
</comment>
<dbReference type="Gene3D" id="2.40.10.10">
    <property type="entry name" value="Trypsin-like serine proteases"/>
    <property type="match status" value="1"/>
</dbReference>
<evidence type="ECO:0000256" key="1">
    <source>
        <dbReference type="ARBA" id="ARBA00023157"/>
    </source>
</evidence>
<dbReference type="Pfam" id="PF00089">
    <property type="entry name" value="Trypsin"/>
    <property type="match status" value="1"/>
</dbReference>
<dbReference type="EMBL" id="CAJHUC010002066">
    <property type="protein sequence ID" value="CAD7703105.1"/>
    <property type="molecule type" value="Genomic_DNA"/>
</dbReference>
<protein>
    <recommendedName>
        <fullName evidence="2">Peptidase S1 domain-containing protein</fullName>
    </recommendedName>
</protein>
<gene>
    <name evidence="3" type="ORF">OSTQU699_LOCUS8462</name>
</gene>
<organism evidence="3 4">
    <name type="scientific">Ostreobium quekettii</name>
    <dbReference type="NCBI Taxonomy" id="121088"/>
    <lineage>
        <taxon>Eukaryota</taxon>
        <taxon>Viridiplantae</taxon>
        <taxon>Chlorophyta</taxon>
        <taxon>core chlorophytes</taxon>
        <taxon>Ulvophyceae</taxon>
        <taxon>TCBD clade</taxon>
        <taxon>Bryopsidales</taxon>
        <taxon>Ostreobineae</taxon>
        <taxon>Ostreobiaceae</taxon>
        <taxon>Ostreobium</taxon>
    </lineage>
</organism>
<dbReference type="PANTHER" id="PTHR24276">
    <property type="entry name" value="POLYSERASE-RELATED"/>
    <property type="match status" value="1"/>
</dbReference>